<keyword evidence="1" id="KW-0812">Transmembrane</keyword>
<evidence type="ECO:0000313" key="3">
    <source>
        <dbReference type="Proteomes" id="UP000037069"/>
    </source>
</evidence>
<keyword evidence="1" id="KW-0472">Membrane</keyword>
<dbReference type="EMBL" id="JRES01001480">
    <property type="protein sequence ID" value="KNC22576.1"/>
    <property type="molecule type" value="Genomic_DNA"/>
</dbReference>
<feature type="transmembrane region" description="Helical" evidence="1">
    <location>
        <begin position="81"/>
        <end position="103"/>
    </location>
</feature>
<accession>A0A0L0BRD2</accession>
<comment type="caution">
    <text evidence="2">The sequence shown here is derived from an EMBL/GenBank/DDBJ whole genome shotgun (WGS) entry which is preliminary data.</text>
</comment>
<keyword evidence="3" id="KW-1185">Reference proteome</keyword>
<name>A0A0L0BRD2_LUCCU</name>
<evidence type="ECO:0000256" key="1">
    <source>
        <dbReference type="SAM" id="Phobius"/>
    </source>
</evidence>
<evidence type="ECO:0000313" key="2">
    <source>
        <dbReference type="EMBL" id="KNC22576.1"/>
    </source>
</evidence>
<sequence>MQLLAESCLRVKFIHIGVEKNLRNVTENICSSLIGVDLLITVPIRQCDRYTKDWGLSQNKNQTSSLIIFSNNLCNGCGTTFFNSISLLAALFFSALSVLAVVWERETGNVAILSPPSTSTVATLTSPPLEICPAHAGFSDSQRYCISFVQRRSIERNILVGIFKVFREYIFNCSNTIIEHLIYTKRKIAVSSGYFVMKEKMLYSSNAVVDAKATVILYNLTKTRSKPILFVPNITKYFSLFVVASLFYLLISAALCPRMVNK</sequence>
<feature type="transmembrane region" description="Helical" evidence="1">
    <location>
        <begin position="237"/>
        <end position="256"/>
    </location>
</feature>
<organism evidence="2 3">
    <name type="scientific">Lucilia cuprina</name>
    <name type="common">Green bottle fly</name>
    <name type="synonym">Australian sheep blowfly</name>
    <dbReference type="NCBI Taxonomy" id="7375"/>
    <lineage>
        <taxon>Eukaryota</taxon>
        <taxon>Metazoa</taxon>
        <taxon>Ecdysozoa</taxon>
        <taxon>Arthropoda</taxon>
        <taxon>Hexapoda</taxon>
        <taxon>Insecta</taxon>
        <taxon>Pterygota</taxon>
        <taxon>Neoptera</taxon>
        <taxon>Endopterygota</taxon>
        <taxon>Diptera</taxon>
        <taxon>Brachycera</taxon>
        <taxon>Muscomorpha</taxon>
        <taxon>Oestroidea</taxon>
        <taxon>Calliphoridae</taxon>
        <taxon>Luciliinae</taxon>
        <taxon>Lucilia</taxon>
    </lineage>
</organism>
<dbReference type="AlphaFoldDB" id="A0A0L0BRD2"/>
<dbReference type="Proteomes" id="UP000037069">
    <property type="component" value="Unassembled WGS sequence"/>
</dbReference>
<reference evidence="2 3" key="1">
    <citation type="journal article" date="2015" name="Nat. Commun.">
        <title>Lucilia cuprina genome unlocks parasitic fly biology to underpin future interventions.</title>
        <authorList>
            <person name="Anstead C.A."/>
            <person name="Korhonen P.K."/>
            <person name="Young N.D."/>
            <person name="Hall R.S."/>
            <person name="Jex A.R."/>
            <person name="Murali S.C."/>
            <person name="Hughes D.S."/>
            <person name="Lee S.F."/>
            <person name="Perry T."/>
            <person name="Stroehlein A.J."/>
            <person name="Ansell B.R."/>
            <person name="Breugelmans B."/>
            <person name="Hofmann A."/>
            <person name="Qu J."/>
            <person name="Dugan S."/>
            <person name="Lee S.L."/>
            <person name="Chao H."/>
            <person name="Dinh H."/>
            <person name="Han Y."/>
            <person name="Doddapaneni H.V."/>
            <person name="Worley K.C."/>
            <person name="Muzny D.M."/>
            <person name="Ioannidis P."/>
            <person name="Waterhouse R.M."/>
            <person name="Zdobnov E.M."/>
            <person name="James P.J."/>
            <person name="Bagnall N.H."/>
            <person name="Kotze A.C."/>
            <person name="Gibbs R.A."/>
            <person name="Richards S."/>
            <person name="Batterham P."/>
            <person name="Gasser R.B."/>
        </authorList>
    </citation>
    <scope>NUCLEOTIDE SEQUENCE [LARGE SCALE GENOMIC DNA]</scope>
    <source>
        <strain evidence="2 3">LS</strain>
        <tissue evidence="2">Full body</tissue>
    </source>
</reference>
<gene>
    <name evidence="2" type="ORF">FF38_00208</name>
</gene>
<protein>
    <submittedName>
        <fullName evidence="2">Uncharacterized protein</fullName>
    </submittedName>
</protein>
<proteinExistence type="predicted"/>
<keyword evidence="1" id="KW-1133">Transmembrane helix</keyword>